<dbReference type="PANTHER" id="PTHR42693">
    <property type="entry name" value="ARYLSULFATASE FAMILY MEMBER"/>
    <property type="match status" value="1"/>
</dbReference>
<name>A0AAU6SEJ3_9MICO</name>
<keyword evidence="3 7" id="KW-0378">Hydrolase</keyword>
<dbReference type="Pfam" id="PF00884">
    <property type="entry name" value="Sulfatase"/>
    <property type="match status" value="1"/>
</dbReference>
<evidence type="ECO:0000259" key="5">
    <source>
        <dbReference type="Pfam" id="PF00884"/>
    </source>
</evidence>
<dbReference type="GO" id="GO:0004065">
    <property type="term" value="F:arylsulfatase activity"/>
    <property type="evidence" value="ECO:0007669"/>
    <property type="project" value="TreeGrafter"/>
</dbReference>
<evidence type="ECO:0000256" key="2">
    <source>
        <dbReference type="ARBA" id="ARBA00022723"/>
    </source>
</evidence>
<proteinExistence type="inferred from homology"/>
<dbReference type="Pfam" id="PF16347">
    <property type="entry name" value="SGSH_C"/>
    <property type="match status" value="1"/>
</dbReference>
<keyword evidence="2" id="KW-0479">Metal-binding</keyword>
<dbReference type="RefSeq" id="WP_349426062.1">
    <property type="nucleotide sequence ID" value="NZ_CP151632.1"/>
</dbReference>
<dbReference type="AlphaFoldDB" id="A0AAU6SEJ3"/>
<evidence type="ECO:0000313" key="7">
    <source>
        <dbReference type="EMBL" id="WZO35224.1"/>
    </source>
</evidence>
<keyword evidence="4" id="KW-0106">Calcium</keyword>
<dbReference type="EMBL" id="CP151632">
    <property type="protein sequence ID" value="WZO35224.1"/>
    <property type="molecule type" value="Genomic_DNA"/>
</dbReference>
<dbReference type="InterPro" id="IPR024607">
    <property type="entry name" value="Sulfatase_CS"/>
</dbReference>
<feature type="domain" description="N-sulphoglucosamine sulphohydrolase C-terminal" evidence="6">
    <location>
        <begin position="307"/>
        <end position="449"/>
    </location>
</feature>
<dbReference type="PANTHER" id="PTHR42693:SF53">
    <property type="entry name" value="ENDO-4-O-SULFATASE"/>
    <property type="match status" value="1"/>
</dbReference>
<dbReference type="PROSITE" id="PS00149">
    <property type="entry name" value="SULFATASE_2"/>
    <property type="match status" value="1"/>
</dbReference>
<feature type="domain" description="Sulfatase N-terminal" evidence="5">
    <location>
        <begin position="5"/>
        <end position="271"/>
    </location>
</feature>
<dbReference type="InterPro" id="IPR000917">
    <property type="entry name" value="Sulfatase_N"/>
</dbReference>
<evidence type="ECO:0000259" key="6">
    <source>
        <dbReference type="Pfam" id="PF16347"/>
    </source>
</evidence>
<comment type="similarity">
    <text evidence="1">Belongs to the sulfatase family.</text>
</comment>
<protein>
    <submittedName>
        <fullName evidence="7">Sulfatase-like hydrolase/transferase</fullName>
    </submittedName>
</protein>
<organism evidence="7">
    <name type="scientific">Microbacterium sp. LWS13-1.2</name>
    <dbReference type="NCBI Taxonomy" id="3135264"/>
    <lineage>
        <taxon>Bacteria</taxon>
        <taxon>Bacillati</taxon>
        <taxon>Actinomycetota</taxon>
        <taxon>Actinomycetes</taxon>
        <taxon>Micrococcales</taxon>
        <taxon>Microbacteriaceae</taxon>
        <taxon>Microbacterium</taxon>
    </lineage>
</organism>
<dbReference type="InterPro" id="IPR017850">
    <property type="entry name" value="Alkaline_phosphatase_core_sf"/>
</dbReference>
<dbReference type="Gene3D" id="3.40.720.10">
    <property type="entry name" value="Alkaline Phosphatase, subunit A"/>
    <property type="match status" value="1"/>
</dbReference>
<evidence type="ECO:0000256" key="4">
    <source>
        <dbReference type="ARBA" id="ARBA00022837"/>
    </source>
</evidence>
<reference evidence="7" key="1">
    <citation type="submission" date="2024-04" db="EMBL/GenBank/DDBJ databases">
        <authorList>
            <person name="Roder T."/>
            <person name="Oberhansli S."/>
            <person name="Kreuzer M."/>
        </authorList>
    </citation>
    <scope>NUCLEOTIDE SEQUENCE</scope>
    <source>
        <strain evidence="7">LWS13-1.2</strain>
    </source>
</reference>
<accession>A0AAU6SEJ3</accession>
<dbReference type="GO" id="GO:0046872">
    <property type="term" value="F:metal ion binding"/>
    <property type="evidence" value="ECO:0007669"/>
    <property type="project" value="UniProtKB-KW"/>
</dbReference>
<dbReference type="InterPro" id="IPR050738">
    <property type="entry name" value="Sulfatase"/>
</dbReference>
<dbReference type="InterPro" id="IPR032506">
    <property type="entry name" value="SGSH_C"/>
</dbReference>
<evidence type="ECO:0000256" key="1">
    <source>
        <dbReference type="ARBA" id="ARBA00008779"/>
    </source>
</evidence>
<evidence type="ECO:0000256" key="3">
    <source>
        <dbReference type="ARBA" id="ARBA00022801"/>
    </source>
</evidence>
<dbReference type="SUPFAM" id="SSF53649">
    <property type="entry name" value="Alkaline phosphatase-like"/>
    <property type="match status" value="1"/>
</dbReference>
<gene>
    <name evidence="7" type="ORF">MRBLWS13_002915</name>
</gene>
<sequence>MPSRPNLILITTDQQRSDTIGERSPSFLRTPHLDHLAREGMRFTRAYADNPVCVPARVSIMTGKTVLRHGMAGNAGTSTVMGRLGTLPALLRAQGYQTAAIGKMHFTPERARHGFDEMVLPADYYREMAESGSRIQPMRHGLGQNELYPGMATVPESMTLTSWIAERAVDYIWHRRDPTVPFFLWVSFSKPHPPLDPPEPYYSMYRDSPIPEAIRGDWAEEGTAPEAFSRFRQRWSADLIPPETIRAARAAYYGLVTQIDYNIGRVLAALHDLPAGETREMESSRVEGSLLDESLLLFTSDHGEYLGDHGSGGKFMFHEPSSHIPFIIRPPKGRGFDPGQIRDDLVCQADILPTLLGAAGAVAPDDCDGRDLLADTERLELVGASSGFEPSASIQYLALVTGQWKYIWYPEGAQQQLFDLAADPDELMDLALGEEHADRISDLRSRLLARVRSEAAHLIEDDDLPVRQLQGDTTNERRARGYPAFHHEHFDVDVRH</sequence>